<evidence type="ECO:0000256" key="3">
    <source>
        <dbReference type="ARBA" id="ARBA00023004"/>
    </source>
</evidence>
<evidence type="ECO:0000256" key="1">
    <source>
        <dbReference type="ARBA" id="ARBA00022714"/>
    </source>
</evidence>
<dbReference type="Proteomes" id="UP000279089">
    <property type="component" value="Unassembled WGS sequence"/>
</dbReference>
<accession>A0A3N4MEP0</accession>
<dbReference type="Pfam" id="PF00355">
    <property type="entry name" value="Rieske"/>
    <property type="match status" value="1"/>
</dbReference>
<feature type="domain" description="Rieske" evidence="7">
    <location>
        <begin position="7"/>
        <end position="105"/>
    </location>
</feature>
<dbReference type="RefSeq" id="WP_120519056.1">
    <property type="nucleotide sequence ID" value="NZ_QXZY01000015.1"/>
</dbReference>
<dbReference type="PANTHER" id="PTHR21496:SF0">
    <property type="entry name" value="RIESKE DOMAIN-CONTAINING PROTEIN"/>
    <property type="match status" value="1"/>
</dbReference>
<evidence type="ECO:0000256" key="6">
    <source>
        <dbReference type="ARBA" id="ARBA00038001"/>
    </source>
</evidence>
<dbReference type="GO" id="GO:0046872">
    <property type="term" value="F:metal ion binding"/>
    <property type="evidence" value="ECO:0007669"/>
    <property type="project" value="UniProtKB-KW"/>
</dbReference>
<evidence type="ECO:0000259" key="7">
    <source>
        <dbReference type="PROSITE" id="PS51296"/>
    </source>
</evidence>
<dbReference type="SUPFAM" id="SSF50022">
    <property type="entry name" value="ISP domain"/>
    <property type="match status" value="1"/>
</dbReference>
<evidence type="ECO:0000256" key="2">
    <source>
        <dbReference type="ARBA" id="ARBA00022723"/>
    </source>
</evidence>
<dbReference type="InterPro" id="IPR017941">
    <property type="entry name" value="Rieske_2Fe-2S"/>
</dbReference>
<comment type="similarity">
    <text evidence="6">Belongs to the bacterial ring-hydroxylating dioxygenase ferredoxin component family.</text>
</comment>
<evidence type="ECO:0000313" key="9">
    <source>
        <dbReference type="Proteomes" id="UP000279089"/>
    </source>
</evidence>
<keyword evidence="2" id="KW-0479">Metal-binding</keyword>
<name>A0A3N4MEP0_9BACT</name>
<organism evidence="8 9">
    <name type="scientific">Chitinophaga barathri</name>
    <dbReference type="NCBI Taxonomy" id="1647451"/>
    <lineage>
        <taxon>Bacteria</taxon>
        <taxon>Pseudomonadati</taxon>
        <taxon>Bacteroidota</taxon>
        <taxon>Chitinophagia</taxon>
        <taxon>Chitinophagales</taxon>
        <taxon>Chitinophagaceae</taxon>
        <taxon>Chitinophaga</taxon>
    </lineage>
</organism>
<protein>
    <submittedName>
        <fullName evidence="8">(2Fe-2S)-binding protein</fullName>
    </submittedName>
</protein>
<keyword evidence="4" id="KW-0411">Iron-sulfur</keyword>
<keyword evidence="1" id="KW-0001">2Fe-2S</keyword>
<dbReference type="AlphaFoldDB" id="A0A3N4MEP0"/>
<comment type="cofactor">
    <cofactor evidence="5">
        <name>[2Fe-2S] cluster</name>
        <dbReference type="ChEBI" id="CHEBI:190135"/>
    </cofactor>
</comment>
<dbReference type="Gene3D" id="2.102.10.10">
    <property type="entry name" value="Rieske [2Fe-2S] iron-sulphur domain"/>
    <property type="match status" value="1"/>
</dbReference>
<reference evidence="9" key="1">
    <citation type="submission" date="2018-11" db="EMBL/GenBank/DDBJ databases">
        <title>Chitinophaga lutea sp.nov., isolate from arsenic contaminated soil.</title>
        <authorList>
            <person name="Zong Y."/>
        </authorList>
    </citation>
    <scope>NUCLEOTIDE SEQUENCE [LARGE SCALE GENOMIC DNA]</scope>
    <source>
        <strain evidence="9">YLT18</strain>
    </source>
</reference>
<proteinExistence type="inferred from homology"/>
<keyword evidence="9" id="KW-1185">Reference proteome</keyword>
<dbReference type="GO" id="GO:0051537">
    <property type="term" value="F:2 iron, 2 sulfur cluster binding"/>
    <property type="evidence" value="ECO:0007669"/>
    <property type="project" value="UniProtKB-KW"/>
</dbReference>
<evidence type="ECO:0000256" key="5">
    <source>
        <dbReference type="ARBA" id="ARBA00034078"/>
    </source>
</evidence>
<dbReference type="InterPro" id="IPR036922">
    <property type="entry name" value="Rieske_2Fe-2S_sf"/>
</dbReference>
<dbReference type="EMBL" id="RMBX01000015">
    <property type="protein sequence ID" value="RPD38560.1"/>
    <property type="molecule type" value="Genomic_DNA"/>
</dbReference>
<dbReference type="PROSITE" id="PS51296">
    <property type="entry name" value="RIESKE"/>
    <property type="match status" value="1"/>
</dbReference>
<keyword evidence="3" id="KW-0408">Iron</keyword>
<sequence>MAKEYNWHRFADAGDPVTGEAAIAVHEVNGKKICFTRFQGELYAFAHKCPHAGGMMSEGFIDDRGNVVCPLHRYKFSLRNGYNSSGEGFYLKTYPLEQREDGQYLGLEKSWLSW</sequence>
<dbReference type="OrthoDB" id="593800at2"/>
<gene>
    <name evidence="8" type="ORF">EG028_25170</name>
</gene>
<dbReference type="PANTHER" id="PTHR21496">
    <property type="entry name" value="FERREDOXIN-RELATED"/>
    <property type="match status" value="1"/>
</dbReference>
<evidence type="ECO:0000256" key="4">
    <source>
        <dbReference type="ARBA" id="ARBA00023014"/>
    </source>
</evidence>
<comment type="caution">
    <text evidence="8">The sequence shown here is derived from an EMBL/GenBank/DDBJ whole genome shotgun (WGS) entry which is preliminary data.</text>
</comment>
<evidence type="ECO:0000313" key="8">
    <source>
        <dbReference type="EMBL" id="RPD38560.1"/>
    </source>
</evidence>